<dbReference type="STRING" id="419005.HMPREF1860_01880"/>
<feature type="transmembrane region" description="Helical" evidence="1">
    <location>
        <begin position="45"/>
        <end position="78"/>
    </location>
</feature>
<dbReference type="AlphaFoldDB" id="A0A134B5B3"/>
<keyword evidence="1" id="KW-0812">Transmembrane</keyword>
<evidence type="ECO:0000256" key="1">
    <source>
        <dbReference type="SAM" id="Phobius"/>
    </source>
</evidence>
<comment type="caution">
    <text evidence="2">The sequence shown here is derived from an EMBL/GenBank/DDBJ whole genome shotgun (WGS) entry which is preliminary data.</text>
</comment>
<keyword evidence="1" id="KW-1133">Transmembrane helix</keyword>
<sequence>MKRMKLQEATTFKVWLRKKVINWLNEDSKLYTKIMGEPVRKETVLLVNMIAVLLMVAVIAVEGSLIISVIATICVGFLVKRLKAKEDKDTQSF</sequence>
<dbReference type="EMBL" id="LSDL01000125">
    <property type="protein sequence ID" value="KXB75137.1"/>
    <property type="molecule type" value="Genomic_DNA"/>
</dbReference>
<evidence type="ECO:0000313" key="2">
    <source>
        <dbReference type="EMBL" id="KXB75137.1"/>
    </source>
</evidence>
<name>A0A134B5B3_9BACT</name>
<evidence type="ECO:0000313" key="3">
    <source>
        <dbReference type="Proteomes" id="UP000070531"/>
    </source>
</evidence>
<dbReference type="PATRIC" id="fig|419005.5.peg.1878"/>
<reference evidence="2 3" key="1">
    <citation type="submission" date="2016-01" db="EMBL/GenBank/DDBJ databases">
        <authorList>
            <person name="Oliw E.H."/>
        </authorList>
    </citation>
    <scope>NUCLEOTIDE SEQUENCE [LARGE SCALE GENOMIC DNA]</scope>
    <source>
        <strain evidence="2 3">DNF00307</strain>
    </source>
</reference>
<proteinExistence type="predicted"/>
<evidence type="ECO:0008006" key="4">
    <source>
        <dbReference type="Google" id="ProtNLM"/>
    </source>
</evidence>
<keyword evidence="1" id="KW-0472">Membrane</keyword>
<organism evidence="2">
    <name type="scientific">Prevotella amnii</name>
    <dbReference type="NCBI Taxonomy" id="419005"/>
    <lineage>
        <taxon>Bacteria</taxon>
        <taxon>Pseudomonadati</taxon>
        <taxon>Bacteroidota</taxon>
        <taxon>Bacteroidia</taxon>
        <taxon>Bacteroidales</taxon>
        <taxon>Prevotellaceae</taxon>
        <taxon>Prevotella</taxon>
    </lineage>
</organism>
<gene>
    <name evidence="2" type="ORF">HMPREF1860_01880</name>
</gene>
<accession>A0A134B5B3</accession>
<dbReference type="Proteomes" id="UP000070531">
    <property type="component" value="Unassembled WGS sequence"/>
</dbReference>
<protein>
    <recommendedName>
        <fullName evidence="4">Tat pathway signal sequence domain protein</fullName>
    </recommendedName>
</protein>